<dbReference type="PANTHER" id="PTHR10961">
    <property type="entry name" value="PEROXISOMAL SARCOSINE OXIDASE"/>
    <property type="match status" value="1"/>
</dbReference>
<feature type="domain" description="FAD dependent oxidoreductase" evidence="5">
    <location>
        <begin position="5"/>
        <end position="370"/>
    </location>
</feature>
<dbReference type="InterPro" id="IPR045170">
    <property type="entry name" value="MTOX"/>
</dbReference>
<dbReference type="Proteomes" id="UP000019141">
    <property type="component" value="Unassembled WGS sequence"/>
</dbReference>
<accession>W4LGP7</accession>
<protein>
    <submittedName>
        <fullName evidence="6">N-methyl-L-tryptophan oxidase</fullName>
    </submittedName>
</protein>
<evidence type="ECO:0000256" key="4">
    <source>
        <dbReference type="ARBA" id="ARBA00023002"/>
    </source>
</evidence>
<comment type="caution">
    <text evidence="6">The sequence shown here is derived from an EMBL/GenBank/DDBJ whole genome shotgun (WGS) entry which is preliminary data.</text>
</comment>
<dbReference type="PATRIC" id="fig|1429438.4.peg.5031"/>
<dbReference type="SUPFAM" id="SSF54373">
    <property type="entry name" value="FAD-linked reductases, C-terminal domain"/>
    <property type="match status" value="1"/>
</dbReference>
<dbReference type="HOGENOM" id="CLU_058179_0_0_7"/>
<name>W4LGP7_ENTF1</name>
<evidence type="ECO:0000313" key="7">
    <source>
        <dbReference type="Proteomes" id="UP000019141"/>
    </source>
</evidence>
<proteinExistence type="predicted"/>
<dbReference type="Gene3D" id="3.30.9.10">
    <property type="entry name" value="D-Amino Acid Oxidase, subunit A, domain 2"/>
    <property type="match status" value="1"/>
</dbReference>
<dbReference type="InterPro" id="IPR036188">
    <property type="entry name" value="FAD/NAD-bd_sf"/>
</dbReference>
<keyword evidence="4" id="KW-0560">Oxidoreductase</keyword>
<dbReference type="AlphaFoldDB" id="W4LGP7"/>
<dbReference type="Pfam" id="PF01266">
    <property type="entry name" value="DAO"/>
    <property type="match status" value="1"/>
</dbReference>
<dbReference type="GO" id="GO:0008115">
    <property type="term" value="F:sarcosine oxidase activity"/>
    <property type="evidence" value="ECO:0007669"/>
    <property type="project" value="TreeGrafter"/>
</dbReference>
<gene>
    <name evidence="6" type="ORF">ETSY1_26350</name>
</gene>
<dbReference type="InterPro" id="IPR006076">
    <property type="entry name" value="FAD-dep_OxRdtase"/>
</dbReference>
<keyword evidence="2" id="KW-0285">Flavoprotein</keyword>
<sequence>MTSYDYIVIGKGLMGAAAARHLAAESQSVAVIGPDEPADRASHQGIFGSHYDEGRITRILDPDPIWAQLAQRSLNRYRDIETQSGIAFYHEVGHLMVGPEPEAETDFMACVQRVANDLNVACDTLADAAIAEQFPHLAFESGSMAMYQPDTAGHVSPRSQVRAQVAAAQKQGVTVIPEIVQRVDPTTSAMAVTTATGQVVHGQHVLVATGGFSNTQALLPKPLEIDVYARTIVLLELGPDDVSRLQGMPSIIYKPRDPAGHCYILPPIRYPDGKYYLKIGGYPQEHTLSSLEALQDWFRGKGSVEAARHLEAKLHRVVPGLHPVAVHSDSCVTTGTPSGQIYADRIGDGRVGVLVGGNGSAGKSADEIGRVGALMIAHDEWVYDIEAHHFRARFAAV</sequence>
<dbReference type="GO" id="GO:0050660">
    <property type="term" value="F:flavin adenine dinucleotide binding"/>
    <property type="evidence" value="ECO:0007669"/>
    <property type="project" value="InterPro"/>
</dbReference>
<reference evidence="6 7" key="1">
    <citation type="journal article" date="2014" name="Nature">
        <title>An environmental bacterial taxon with a large and distinct metabolic repertoire.</title>
        <authorList>
            <person name="Wilson M.C."/>
            <person name="Mori T."/>
            <person name="Ruckert C."/>
            <person name="Uria A.R."/>
            <person name="Helf M.J."/>
            <person name="Takada K."/>
            <person name="Gernert C."/>
            <person name="Steffens U.A."/>
            <person name="Heycke N."/>
            <person name="Schmitt S."/>
            <person name="Rinke C."/>
            <person name="Helfrich E.J."/>
            <person name="Brachmann A.O."/>
            <person name="Gurgui C."/>
            <person name="Wakimoto T."/>
            <person name="Kracht M."/>
            <person name="Crusemann M."/>
            <person name="Hentschel U."/>
            <person name="Abe I."/>
            <person name="Matsunaga S."/>
            <person name="Kalinowski J."/>
            <person name="Takeyama H."/>
            <person name="Piel J."/>
        </authorList>
    </citation>
    <scope>NUCLEOTIDE SEQUENCE [LARGE SCALE GENOMIC DNA]</scope>
    <source>
        <strain evidence="7">TSY1</strain>
    </source>
</reference>
<evidence type="ECO:0000256" key="3">
    <source>
        <dbReference type="ARBA" id="ARBA00022827"/>
    </source>
</evidence>
<evidence type="ECO:0000259" key="5">
    <source>
        <dbReference type="Pfam" id="PF01266"/>
    </source>
</evidence>
<dbReference type="Gene3D" id="3.50.50.60">
    <property type="entry name" value="FAD/NAD(P)-binding domain"/>
    <property type="match status" value="1"/>
</dbReference>
<evidence type="ECO:0000256" key="2">
    <source>
        <dbReference type="ARBA" id="ARBA00022630"/>
    </source>
</evidence>
<comment type="cofactor">
    <cofactor evidence="1">
        <name>FAD</name>
        <dbReference type="ChEBI" id="CHEBI:57692"/>
    </cofactor>
</comment>
<dbReference type="EMBL" id="AZHW01000776">
    <property type="protein sequence ID" value="ETW96511.1"/>
    <property type="molecule type" value="Genomic_DNA"/>
</dbReference>
<evidence type="ECO:0000313" key="6">
    <source>
        <dbReference type="EMBL" id="ETW96511.1"/>
    </source>
</evidence>
<keyword evidence="3" id="KW-0274">FAD</keyword>
<evidence type="ECO:0000256" key="1">
    <source>
        <dbReference type="ARBA" id="ARBA00001974"/>
    </source>
</evidence>
<organism evidence="6 7">
    <name type="scientific">Entotheonella factor</name>
    <dbReference type="NCBI Taxonomy" id="1429438"/>
    <lineage>
        <taxon>Bacteria</taxon>
        <taxon>Pseudomonadati</taxon>
        <taxon>Nitrospinota/Tectimicrobiota group</taxon>
        <taxon>Candidatus Tectimicrobiota</taxon>
        <taxon>Candidatus Entotheonellia</taxon>
        <taxon>Candidatus Entotheonellales</taxon>
        <taxon>Candidatus Entotheonellaceae</taxon>
        <taxon>Candidatus Entotheonella</taxon>
    </lineage>
</organism>
<keyword evidence="7" id="KW-1185">Reference proteome</keyword>
<dbReference type="SUPFAM" id="SSF51905">
    <property type="entry name" value="FAD/NAD(P)-binding domain"/>
    <property type="match status" value="1"/>
</dbReference>
<dbReference type="PANTHER" id="PTHR10961:SF10">
    <property type="entry name" value="FAD DEPENDENT OXIDOREDUCTASE DOMAIN-CONTAINING PROTEIN"/>
    <property type="match status" value="1"/>
</dbReference>